<name>A0ABW5JEY6_9BACT</name>
<dbReference type="Proteomes" id="UP001597460">
    <property type="component" value="Unassembled WGS sequence"/>
</dbReference>
<proteinExistence type="inferred from homology"/>
<accession>A0ABW5JEY6</accession>
<dbReference type="Gene3D" id="3.30.70.120">
    <property type="match status" value="1"/>
</dbReference>
<reference evidence="3" key="1">
    <citation type="journal article" date="2019" name="Int. J. Syst. Evol. Microbiol.">
        <title>The Global Catalogue of Microorganisms (GCM) 10K type strain sequencing project: providing services to taxonomists for standard genome sequencing and annotation.</title>
        <authorList>
            <consortium name="The Broad Institute Genomics Platform"/>
            <consortium name="The Broad Institute Genome Sequencing Center for Infectious Disease"/>
            <person name="Wu L."/>
            <person name="Ma J."/>
        </authorList>
    </citation>
    <scope>NUCLEOTIDE SEQUENCE [LARGE SCALE GENOMIC DNA]</scope>
    <source>
        <strain evidence="3">KCTC 52042</strain>
    </source>
</reference>
<dbReference type="PANTHER" id="PTHR23419:SF8">
    <property type="entry name" value="FI09726P"/>
    <property type="match status" value="1"/>
</dbReference>
<dbReference type="InterPro" id="IPR011322">
    <property type="entry name" value="N-reg_PII-like_a/b"/>
</dbReference>
<evidence type="ECO:0000313" key="2">
    <source>
        <dbReference type="EMBL" id="MFD2531306.1"/>
    </source>
</evidence>
<dbReference type="InterPro" id="IPR015867">
    <property type="entry name" value="N-reg_PII/ATP_PRibTrfase_C"/>
</dbReference>
<protein>
    <submittedName>
        <fullName evidence="2">Divalent-cation tolerance protein CutA</fullName>
    </submittedName>
</protein>
<gene>
    <name evidence="2" type="primary">cutA</name>
    <name evidence="2" type="ORF">ACFSVN_02480</name>
</gene>
<dbReference type="SUPFAM" id="SSF54913">
    <property type="entry name" value="GlnB-like"/>
    <property type="match status" value="1"/>
</dbReference>
<dbReference type="InterPro" id="IPR004323">
    <property type="entry name" value="Ion_tolerance_CutA"/>
</dbReference>
<dbReference type="EMBL" id="JBHULI010000002">
    <property type="protein sequence ID" value="MFD2531306.1"/>
    <property type="molecule type" value="Genomic_DNA"/>
</dbReference>
<organism evidence="2 3">
    <name type="scientific">Gracilimonas halophila</name>
    <dbReference type="NCBI Taxonomy" id="1834464"/>
    <lineage>
        <taxon>Bacteria</taxon>
        <taxon>Pseudomonadati</taxon>
        <taxon>Balneolota</taxon>
        <taxon>Balneolia</taxon>
        <taxon>Balneolales</taxon>
        <taxon>Balneolaceae</taxon>
        <taxon>Gracilimonas</taxon>
    </lineage>
</organism>
<sequence>MYKNLRLLYVTTSNKKEAQKIGRALIEQNLAACANIIDGMESIYKWEGKIQEDNECVLLIKTHYSRVQKVTRLIKEMHSYEVPCVISLTLTEDEGNEEYLNWIENSSKQPFEL</sequence>
<evidence type="ECO:0000256" key="1">
    <source>
        <dbReference type="ARBA" id="ARBA00010169"/>
    </source>
</evidence>
<comment type="similarity">
    <text evidence="1">Belongs to the CutA family.</text>
</comment>
<dbReference type="RefSeq" id="WP_390298096.1">
    <property type="nucleotide sequence ID" value="NZ_JBHULI010000002.1"/>
</dbReference>
<evidence type="ECO:0000313" key="3">
    <source>
        <dbReference type="Proteomes" id="UP001597460"/>
    </source>
</evidence>
<comment type="caution">
    <text evidence="2">The sequence shown here is derived from an EMBL/GenBank/DDBJ whole genome shotgun (WGS) entry which is preliminary data.</text>
</comment>
<dbReference type="PANTHER" id="PTHR23419">
    <property type="entry name" value="DIVALENT CATION TOLERANCE CUTA-RELATED"/>
    <property type="match status" value="1"/>
</dbReference>
<dbReference type="Pfam" id="PF03091">
    <property type="entry name" value="CutA1"/>
    <property type="match status" value="1"/>
</dbReference>
<keyword evidence="3" id="KW-1185">Reference proteome</keyword>